<dbReference type="EMBL" id="CH476644">
    <property type="protein sequence ID" value="EDN98362.1"/>
    <property type="molecule type" value="Genomic_DNA"/>
</dbReference>
<evidence type="ECO:0000313" key="1">
    <source>
        <dbReference type="EMBL" id="EDN98362.1"/>
    </source>
</evidence>
<name>A7F6J1_SCLS1</name>
<organism evidence="1 2">
    <name type="scientific">Sclerotinia sclerotiorum (strain ATCC 18683 / 1980 / Ss-1)</name>
    <name type="common">White mold</name>
    <name type="synonym">Whetzelinia sclerotiorum</name>
    <dbReference type="NCBI Taxonomy" id="665079"/>
    <lineage>
        <taxon>Eukaryota</taxon>
        <taxon>Fungi</taxon>
        <taxon>Dikarya</taxon>
        <taxon>Ascomycota</taxon>
        <taxon>Pezizomycotina</taxon>
        <taxon>Leotiomycetes</taxon>
        <taxon>Helotiales</taxon>
        <taxon>Sclerotiniaceae</taxon>
        <taxon>Sclerotinia</taxon>
    </lineage>
</organism>
<sequence length="49" mass="5461">MTNASHCAAHFVTNPRVNSTDHQLLVGLTFGAKDLLKTIRVLRRAKMNI</sequence>
<reference evidence="2" key="1">
    <citation type="journal article" date="2011" name="PLoS Genet.">
        <title>Genomic analysis of the necrotrophic fungal pathogens Sclerotinia sclerotiorum and Botrytis cinerea.</title>
        <authorList>
            <person name="Amselem J."/>
            <person name="Cuomo C.A."/>
            <person name="van Kan J.A."/>
            <person name="Viaud M."/>
            <person name="Benito E.P."/>
            <person name="Couloux A."/>
            <person name="Coutinho P.M."/>
            <person name="de Vries R.P."/>
            <person name="Dyer P.S."/>
            <person name="Fillinger S."/>
            <person name="Fournier E."/>
            <person name="Gout L."/>
            <person name="Hahn M."/>
            <person name="Kohn L."/>
            <person name="Lapalu N."/>
            <person name="Plummer K.M."/>
            <person name="Pradier J.M."/>
            <person name="Quevillon E."/>
            <person name="Sharon A."/>
            <person name="Simon A."/>
            <person name="ten Have A."/>
            <person name="Tudzynski B."/>
            <person name="Tudzynski P."/>
            <person name="Wincker P."/>
            <person name="Andrew M."/>
            <person name="Anthouard V."/>
            <person name="Beever R.E."/>
            <person name="Beffa R."/>
            <person name="Benoit I."/>
            <person name="Bouzid O."/>
            <person name="Brault B."/>
            <person name="Chen Z."/>
            <person name="Choquer M."/>
            <person name="Collemare J."/>
            <person name="Cotton P."/>
            <person name="Danchin E.G."/>
            <person name="Da Silva C."/>
            <person name="Gautier A."/>
            <person name="Giraud C."/>
            <person name="Giraud T."/>
            <person name="Gonzalez C."/>
            <person name="Grossetete S."/>
            <person name="Guldener U."/>
            <person name="Henrissat B."/>
            <person name="Howlett B.J."/>
            <person name="Kodira C."/>
            <person name="Kretschmer M."/>
            <person name="Lappartient A."/>
            <person name="Leroch M."/>
            <person name="Levis C."/>
            <person name="Mauceli E."/>
            <person name="Neuveglise C."/>
            <person name="Oeser B."/>
            <person name="Pearson M."/>
            <person name="Poulain J."/>
            <person name="Poussereau N."/>
            <person name="Quesneville H."/>
            <person name="Rascle C."/>
            <person name="Schumacher J."/>
            <person name="Segurens B."/>
            <person name="Sexton A."/>
            <person name="Silva E."/>
            <person name="Sirven C."/>
            <person name="Soanes D.M."/>
            <person name="Talbot N.J."/>
            <person name="Templeton M."/>
            <person name="Yandava C."/>
            <person name="Yarden O."/>
            <person name="Zeng Q."/>
            <person name="Rollins J.A."/>
            <person name="Lebrun M.H."/>
            <person name="Dickman M."/>
        </authorList>
    </citation>
    <scope>NUCLEOTIDE SEQUENCE [LARGE SCALE GENOMIC DNA]</scope>
    <source>
        <strain evidence="2">ATCC 18683 / 1980 / Ss-1</strain>
    </source>
</reference>
<evidence type="ECO:0000313" key="2">
    <source>
        <dbReference type="Proteomes" id="UP000001312"/>
    </source>
</evidence>
<keyword evidence="2" id="KW-1185">Reference proteome</keyword>
<dbReference type="InParanoid" id="A7F6J1"/>
<dbReference type="KEGG" id="ssl:SS1G_13220"/>
<gene>
    <name evidence="1" type="ORF">SS1G_13220</name>
</gene>
<protein>
    <submittedName>
        <fullName evidence="1">Uncharacterized protein</fullName>
    </submittedName>
</protein>
<accession>A7F6J1</accession>
<dbReference type="GeneID" id="5481808"/>
<dbReference type="Proteomes" id="UP000001312">
    <property type="component" value="Unassembled WGS sequence"/>
</dbReference>
<dbReference type="RefSeq" id="XP_001585704.1">
    <property type="nucleotide sequence ID" value="XM_001585654.1"/>
</dbReference>
<proteinExistence type="predicted"/>
<dbReference type="AlphaFoldDB" id="A7F6J1"/>